<feature type="compositionally biased region" description="Polar residues" evidence="1">
    <location>
        <begin position="47"/>
        <end position="56"/>
    </location>
</feature>
<organism evidence="2 3">
    <name type="scientific">Cryptolaemus montrouzieri</name>
    <dbReference type="NCBI Taxonomy" id="559131"/>
    <lineage>
        <taxon>Eukaryota</taxon>
        <taxon>Metazoa</taxon>
        <taxon>Ecdysozoa</taxon>
        <taxon>Arthropoda</taxon>
        <taxon>Hexapoda</taxon>
        <taxon>Insecta</taxon>
        <taxon>Pterygota</taxon>
        <taxon>Neoptera</taxon>
        <taxon>Endopterygota</taxon>
        <taxon>Coleoptera</taxon>
        <taxon>Polyphaga</taxon>
        <taxon>Cucujiformia</taxon>
        <taxon>Coccinelloidea</taxon>
        <taxon>Coccinellidae</taxon>
        <taxon>Scymninae</taxon>
        <taxon>Scymnini</taxon>
        <taxon>Cryptolaemus</taxon>
    </lineage>
</organism>
<sequence>MGNTTPYKLEFDKKGNPIFDPPLNSTEISAFKRSGRSSRSPSRDSSLNKLTSAITSSEDKSVESITYEGSISLEATVDARQTPSPKLLAEPPKTSLRGPSPIATLSNNTNSNKK</sequence>
<proteinExistence type="predicted"/>
<keyword evidence="3" id="KW-1185">Reference proteome</keyword>
<feature type="region of interest" description="Disordered" evidence="1">
    <location>
        <begin position="76"/>
        <end position="114"/>
    </location>
</feature>
<feature type="region of interest" description="Disordered" evidence="1">
    <location>
        <begin position="1"/>
        <end position="64"/>
    </location>
</feature>
<gene>
    <name evidence="2" type="ORF">HHI36_004262</name>
</gene>
<evidence type="ECO:0000313" key="2">
    <source>
        <dbReference type="EMBL" id="KAL3281038.1"/>
    </source>
</evidence>
<dbReference type="AlphaFoldDB" id="A0ABD2NQP3"/>
<dbReference type="EMBL" id="JABFTP020000144">
    <property type="protein sequence ID" value="KAL3281038.1"/>
    <property type="molecule type" value="Genomic_DNA"/>
</dbReference>
<reference evidence="2 3" key="1">
    <citation type="journal article" date="2021" name="BMC Biol.">
        <title>Horizontally acquired antibacterial genes associated with adaptive radiation of ladybird beetles.</title>
        <authorList>
            <person name="Li H.S."/>
            <person name="Tang X.F."/>
            <person name="Huang Y.H."/>
            <person name="Xu Z.Y."/>
            <person name="Chen M.L."/>
            <person name="Du X.Y."/>
            <person name="Qiu B.Y."/>
            <person name="Chen P.T."/>
            <person name="Zhang W."/>
            <person name="Slipinski A."/>
            <person name="Escalona H.E."/>
            <person name="Waterhouse R.M."/>
            <person name="Zwick A."/>
            <person name="Pang H."/>
        </authorList>
    </citation>
    <scope>NUCLEOTIDE SEQUENCE [LARGE SCALE GENOMIC DNA]</scope>
    <source>
        <strain evidence="2">SYSU2018</strain>
    </source>
</reference>
<evidence type="ECO:0000313" key="3">
    <source>
        <dbReference type="Proteomes" id="UP001516400"/>
    </source>
</evidence>
<evidence type="ECO:0000256" key="1">
    <source>
        <dbReference type="SAM" id="MobiDB-lite"/>
    </source>
</evidence>
<accession>A0ABD2NQP3</accession>
<protein>
    <submittedName>
        <fullName evidence="2">Uncharacterized protein</fullName>
    </submittedName>
</protein>
<dbReference type="Proteomes" id="UP001516400">
    <property type="component" value="Unassembled WGS sequence"/>
</dbReference>
<name>A0ABD2NQP3_9CUCU</name>
<comment type="caution">
    <text evidence="2">The sequence shown here is derived from an EMBL/GenBank/DDBJ whole genome shotgun (WGS) entry which is preliminary data.</text>
</comment>
<feature type="compositionally biased region" description="Polar residues" evidence="1">
    <location>
        <begin position="103"/>
        <end position="114"/>
    </location>
</feature>